<gene>
    <name evidence="4" type="ORF">GCM10009681_09900</name>
</gene>
<evidence type="ECO:0000313" key="4">
    <source>
        <dbReference type="EMBL" id="GAA1741198.1"/>
    </source>
</evidence>
<keyword evidence="2" id="KW-0812">Transmembrane</keyword>
<keyword evidence="2" id="KW-1133">Transmembrane helix</keyword>
<feature type="domain" description="AB hydrolase-1" evidence="3">
    <location>
        <begin position="56"/>
        <end position="160"/>
    </location>
</feature>
<dbReference type="Proteomes" id="UP001500655">
    <property type="component" value="Unassembled WGS sequence"/>
</dbReference>
<accession>A0ABP4W088</accession>
<dbReference type="SUPFAM" id="SSF53474">
    <property type="entry name" value="alpha/beta-Hydrolases"/>
    <property type="match status" value="1"/>
</dbReference>
<evidence type="ECO:0000256" key="2">
    <source>
        <dbReference type="SAM" id="Phobius"/>
    </source>
</evidence>
<dbReference type="PROSITE" id="PS51257">
    <property type="entry name" value="PROKAR_LIPOPROTEIN"/>
    <property type="match status" value="1"/>
</dbReference>
<sequence length="488" mass="48533">MRSATGIVALVALVLAGAGCWLLAGAAPELGRRHVVVGGLPVDEVHPAGGGRHPGVVVAHGFAGSAKLMAPFGDTLAARGYVVVLLDFSGHGTNTRPLPDGDRSADALARDLDVATAHLRGLPDVDPTRIALVGHSMGAGAVTRYAAGHPDIGATVAISLPDASEVAPERPRRLLLLVGGLEFAGFRTAVAHAVDGAGPGRASLTVPGVEHITILYAPRAHRETVTWLDDSLGGPAGGGSPPAPTRRAAGAGLLLTALLIGIYPVARLALGVHRPWPTLTVPVIGRCAAVAAGAAVVALPLAALAPAARVPLAVGGFVAGFAAASGAALLGYARVRRAGPDEGSGGAGAGRVAVVAPVLVAYAALTIAVPLHTGLTSAVPVGPRWWLLACVWAALALLAFGADRVADGNAFGVLVVSAVAVFALTVAAAVGLAPGFLLLIVPLLAILLLCQAAWGAVLHRSGAPAWLVALVGSLLVAWPLATALPLVG</sequence>
<feature type="transmembrane region" description="Helical" evidence="2">
    <location>
        <begin position="310"/>
        <end position="332"/>
    </location>
</feature>
<proteinExistence type="inferred from homology"/>
<feature type="transmembrane region" description="Helical" evidence="2">
    <location>
        <begin position="385"/>
        <end position="402"/>
    </location>
</feature>
<feature type="transmembrane region" description="Helical" evidence="2">
    <location>
        <begin position="436"/>
        <end position="458"/>
    </location>
</feature>
<keyword evidence="5" id="KW-1185">Reference proteome</keyword>
<feature type="transmembrane region" description="Helical" evidence="2">
    <location>
        <begin position="352"/>
        <end position="373"/>
    </location>
</feature>
<dbReference type="PANTHER" id="PTHR22946">
    <property type="entry name" value="DIENELACTONE HYDROLASE DOMAIN-CONTAINING PROTEIN-RELATED"/>
    <property type="match status" value="1"/>
</dbReference>
<keyword evidence="2" id="KW-0472">Membrane</keyword>
<reference evidence="5" key="1">
    <citation type="journal article" date="2019" name="Int. J. Syst. Evol. Microbiol.">
        <title>The Global Catalogue of Microorganisms (GCM) 10K type strain sequencing project: providing services to taxonomists for standard genome sequencing and annotation.</title>
        <authorList>
            <consortium name="The Broad Institute Genomics Platform"/>
            <consortium name="The Broad Institute Genome Sequencing Center for Infectious Disease"/>
            <person name="Wu L."/>
            <person name="Ma J."/>
        </authorList>
    </citation>
    <scope>NUCLEOTIDE SEQUENCE [LARGE SCALE GENOMIC DNA]</scope>
    <source>
        <strain evidence="5">JCM 13249</strain>
    </source>
</reference>
<evidence type="ECO:0000256" key="1">
    <source>
        <dbReference type="ARBA" id="ARBA00038115"/>
    </source>
</evidence>
<dbReference type="Gene3D" id="3.40.50.1820">
    <property type="entry name" value="alpha/beta hydrolase"/>
    <property type="match status" value="1"/>
</dbReference>
<feature type="transmembrane region" description="Helical" evidence="2">
    <location>
        <begin position="409"/>
        <end position="430"/>
    </location>
</feature>
<name>A0ABP4W088_9ACTN</name>
<comment type="caution">
    <text evidence="4">The sequence shown here is derived from an EMBL/GenBank/DDBJ whole genome shotgun (WGS) entry which is preliminary data.</text>
</comment>
<feature type="transmembrane region" description="Helical" evidence="2">
    <location>
        <begin position="283"/>
        <end position="304"/>
    </location>
</feature>
<feature type="transmembrane region" description="Helical" evidence="2">
    <location>
        <begin position="249"/>
        <end position="271"/>
    </location>
</feature>
<evidence type="ECO:0000313" key="5">
    <source>
        <dbReference type="Proteomes" id="UP001500655"/>
    </source>
</evidence>
<evidence type="ECO:0000259" key="3">
    <source>
        <dbReference type="Pfam" id="PF00561"/>
    </source>
</evidence>
<dbReference type="InterPro" id="IPR029058">
    <property type="entry name" value="AB_hydrolase_fold"/>
</dbReference>
<organism evidence="4 5">
    <name type="scientific">Luedemannella helvata</name>
    <dbReference type="NCBI Taxonomy" id="349315"/>
    <lineage>
        <taxon>Bacteria</taxon>
        <taxon>Bacillati</taxon>
        <taxon>Actinomycetota</taxon>
        <taxon>Actinomycetes</taxon>
        <taxon>Micromonosporales</taxon>
        <taxon>Micromonosporaceae</taxon>
        <taxon>Luedemannella</taxon>
    </lineage>
</organism>
<feature type="transmembrane region" description="Helical" evidence="2">
    <location>
        <begin position="465"/>
        <end position="487"/>
    </location>
</feature>
<dbReference type="InterPro" id="IPR000073">
    <property type="entry name" value="AB_hydrolase_1"/>
</dbReference>
<dbReference type="Pfam" id="PF00561">
    <property type="entry name" value="Abhydrolase_1"/>
    <property type="match status" value="1"/>
</dbReference>
<dbReference type="InterPro" id="IPR050261">
    <property type="entry name" value="FrsA_esterase"/>
</dbReference>
<comment type="similarity">
    <text evidence="1">Belongs to the AB hydrolase superfamily. FUS2 hydrolase family.</text>
</comment>
<dbReference type="EMBL" id="BAAALS010000003">
    <property type="protein sequence ID" value="GAA1741198.1"/>
    <property type="molecule type" value="Genomic_DNA"/>
</dbReference>
<protein>
    <recommendedName>
        <fullName evidence="3">AB hydrolase-1 domain-containing protein</fullName>
    </recommendedName>
</protein>